<proteinExistence type="predicted"/>
<sequence length="573" mass="55856">MPSREGQVEPPDKGIGLGRTAKMARVGRKYATLFELAALPTSKAEPVVPCEWASRVLRLLASASWADPVFLEELCESGLVPAICKVHPLLKANATGCAASSSIQDSADLDEAVRKLRHELGLAEKRLPSHGNLGSGGSAFYTTWTSVGHVCSLMLQALTHAGAAQTPNTPASANAGGTASTAATHSQQAPATNGPTAATQASTSGAVGSSAPNSNQAPDPETQEGPANDTSAAAHAAPARAEAGGAASGAVADTPGDAGPSNAATPRGHPGSTAKALSGLFASPPGTAGGVSSGSGGGGSMPALATEAALLKLLGHKHVLPRAKDVLRAVSEPYRAVLARILLTHMMTEMKATKSGLATILQILKGDPEASSPAPTALPKAWFASAALLTAYRDVLSACAPPAPPSAEAAAGPSTSAAAAAPAAAAASSGAEAPELAAGQATASSEAEPLPPAGAGRTAGEAAGEAEHSAAPNQASGGGASAAVPQPATEAQQQAEAAAAADGSGDVPMADAQPAPQPEQAAAPAPNTGSAPTGLDSAPPPSFSASLRSELPSLPAPATLPAASAPESRGDDA</sequence>
<evidence type="ECO:0000313" key="3">
    <source>
        <dbReference type="Proteomes" id="UP001054857"/>
    </source>
</evidence>
<feature type="compositionally biased region" description="Low complexity" evidence="1">
    <location>
        <begin position="232"/>
        <end position="252"/>
    </location>
</feature>
<dbReference type="EMBL" id="BMAR01000006">
    <property type="protein sequence ID" value="GFR44029.1"/>
    <property type="molecule type" value="Genomic_DNA"/>
</dbReference>
<gene>
    <name evidence="2" type="ORF">Agub_g5185</name>
</gene>
<feature type="non-terminal residue" evidence="2">
    <location>
        <position position="1"/>
    </location>
</feature>
<feature type="compositionally biased region" description="Low complexity" evidence="1">
    <location>
        <begin position="508"/>
        <end position="526"/>
    </location>
</feature>
<dbReference type="AlphaFoldDB" id="A0AAD3HJW3"/>
<feature type="compositionally biased region" description="Low complexity" evidence="1">
    <location>
        <begin position="453"/>
        <end position="463"/>
    </location>
</feature>
<feature type="region of interest" description="Disordered" evidence="1">
    <location>
        <begin position="165"/>
        <end position="299"/>
    </location>
</feature>
<protein>
    <submittedName>
        <fullName evidence="2">Uncharacterized protein</fullName>
    </submittedName>
</protein>
<feature type="compositionally biased region" description="Low complexity" evidence="1">
    <location>
        <begin position="549"/>
        <end position="567"/>
    </location>
</feature>
<organism evidence="2 3">
    <name type="scientific">Astrephomene gubernaculifera</name>
    <dbReference type="NCBI Taxonomy" id="47775"/>
    <lineage>
        <taxon>Eukaryota</taxon>
        <taxon>Viridiplantae</taxon>
        <taxon>Chlorophyta</taxon>
        <taxon>core chlorophytes</taxon>
        <taxon>Chlorophyceae</taxon>
        <taxon>CS clade</taxon>
        <taxon>Chlamydomonadales</taxon>
        <taxon>Astrephomenaceae</taxon>
        <taxon>Astrephomene</taxon>
    </lineage>
</organism>
<feature type="compositionally biased region" description="Gly residues" evidence="1">
    <location>
        <begin position="287"/>
        <end position="299"/>
    </location>
</feature>
<comment type="caution">
    <text evidence="2">The sequence shown here is derived from an EMBL/GenBank/DDBJ whole genome shotgun (WGS) entry which is preliminary data.</text>
</comment>
<evidence type="ECO:0000313" key="2">
    <source>
        <dbReference type="EMBL" id="GFR44029.1"/>
    </source>
</evidence>
<evidence type="ECO:0000256" key="1">
    <source>
        <dbReference type="SAM" id="MobiDB-lite"/>
    </source>
</evidence>
<feature type="compositionally biased region" description="Low complexity" evidence="1">
    <location>
        <begin position="168"/>
        <end position="192"/>
    </location>
</feature>
<reference evidence="2 3" key="1">
    <citation type="journal article" date="2021" name="Sci. Rep.">
        <title>Genome sequencing of the multicellular alga Astrephomene provides insights into convergent evolution of germ-soma differentiation.</title>
        <authorList>
            <person name="Yamashita S."/>
            <person name="Yamamoto K."/>
            <person name="Matsuzaki R."/>
            <person name="Suzuki S."/>
            <person name="Yamaguchi H."/>
            <person name="Hirooka S."/>
            <person name="Minakuchi Y."/>
            <person name="Miyagishima S."/>
            <person name="Kawachi M."/>
            <person name="Toyoda A."/>
            <person name="Nozaki H."/>
        </authorList>
    </citation>
    <scope>NUCLEOTIDE SEQUENCE [LARGE SCALE GENOMIC DNA]</scope>
    <source>
        <strain evidence="2 3">NIES-4017</strain>
    </source>
</reference>
<feature type="region of interest" description="Disordered" evidence="1">
    <location>
        <begin position="431"/>
        <end position="573"/>
    </location>
</feature>
<name>A0AAD3HJW3_9CHLO</name>
<feature type="compositionally biased region" description="Polar residues" evidence="1">
    <location>
        <begin position="193"/>
        <end position="217"/>
    </location>
</feature>
<feature type="compositionally biased region" description="Low complexity" evidence="1">
    <location>
        <begin position="482"/>
        <end position="501"/>
    </location>
</feature>
<dbReference type="Proteomes" id="UP001054857">
    <property type="component" value="Unassembled WGS sequence"/>
</dbReference>
<accession>A0AAD3HJW3</accession>
<keyword evidence="3" id="KW-1185">Reference proteome</keyword>